<dbReference type="EMBL" id="AYKG01000045">
    <property type="protein sequence ID" value="ROO25662.1"/>
    <property type="molecule type" value="Genomic_DNA"/>
</dbReference>
<organism evidence="1 2">
    <name type="scientific">Salinisphaera japonica YTM-1</name>
    <dbReference type="NCBI Taxonomy" id="1209778"/>
    <lineage>
        <taxon>Bacteria</taxon>
        <taxon>Pseudomonadati</taxon>
        <taxon>Pseudomonadota</taxon>
        <taxon>Gammaproteobacteria</taxon>
        <taxon>Salinisphaerales</taxon>
        <taxon>Salinisphaeraceae</taxon>
        <taxon>Salinisphaera</taxon>
    </lineage>
</organism>
<sequence length="82" mass="9405">MFDVPRLIEALQFEGETVSRYRVARPTTTSGLQGIPQRRRWRAKPSGVRASQLRKYSELGFTTLEPNTKWGIDIVRVRTAEA</sequence>
<evidence type="ECO:0000313" key="2">
    <source>
        <dbReference type="Proteomes" id="UP000285310"/>
    </source>
</evidence>
<proteinExistence type="predicted"/>
<dbReference type="AlphaFoldDB" id="A0A423PJI0"/>
<accession>A0A423PJI0</accession>
<protein>
    <submittedName>
        <fullName evidence="1">Uncharacterized protein</fullName>
    </submittedName>
</protein>
<evidence type="ECO:0000313" key="1">
    <source>
        <dbReference type="EMBL" id="ROO25662.1"/>
    </source>
</evidence>
<comment type="caution">
    <text evidence="1">The sequence shown here is derived from an EMBL/GenBank/DDBJ whole genome shotgun (WGS) entry which is preliminary data.</text>
</comment>
<name>A0A423PJI0_9GAMM</name>
<keyword evidence="2" id="KW-1185">Reference proteome</keyword>
<dbReference type="Proteomes" id="UP000285310">
    <property type="component" value="Unassembled WGS sequence"/>
</dbReference>
<gene>
    <name evidence="1" type="ORF">SAJA_12670</name>
</gene>
<dbReference type="InParanoid" id="A0A423PJI0"/>
<dbReference type="RefSeq" id="WP_123658995.1">
    <property type="nucleotide sequence ID" value="NZ_AYKG01000045.1"/>
</dbReference>
<reference evidence="1 2" key="1">
    <citation type="submission" date="2013-10" db="EMBL/GenBank/DDBJ databases">
        <title>Salinisphaera japonica YTM-1 Genome Sequencing.</title>
        <authorList>
            <person name="Lai Q."/>
            <person name="Li C."/>
            <person name="Shao Z."/>
        </authorList>
    </citation>
    <scope>NUCLEOTIDE SEQUENCE [LARGE SCALE GENOMIC DNA]</scope>
    <source>
        <strain evidence="1 2">YTM-1</strain>
    </source>
</reference>